<dbReference type="InterPro" id="IPR036770">
    <property type="entry name" value="Ankyrin_rpt-contain_sf"/>
</dbReference>
<accession>A0AAD4QHJ4</accession>
<proteinExistence type="predicted"/>
<evidence type="ECO:0000313" key="5">
    <source>
        <dbReference type="Proteomes" id="UP001203297"/>
    </source>
</evidence>
<dbReference type="EMBL" id="WTXG01000176">
    <property type="protein sequence ID" value="KAI0291082.1"/>
    <property type="molecule type" value="Genomic_DNA"/>
</dbReference>
<dbReference type="Pfam" id="PF12796">
    <property type="entry name" value="Ank_2"/>
    <property type="match status" value="1"/>
</dbReference>
<dbReference type="SUPFAM" id="SSF48403">
    <property type="entry name" value="Ankyrin repeat"/>
    <property type="match status" value="1"/>
</dbReference>
<dbReference type="InterPro" id="IPR002110">
    <property type="entry name" value="Ankyrin_rpt"/>
</dbReference>
<dbReference type="Proteomes" id="UP001203297">
    <property type="component" value="Unassembled WGS sequence"/>
</dbReference>
<comment type="caution">
    <text evidence="4">The sequence shown here is derived from an EMBL/GenBank/DDBJ whole genome shotgun (WGS) entry which is preliminary data.</text>
</comment>
<feature type="repeat" description="ANK" evidence="3">
    <location>
        <begin position="157"/>
        <end position="189"/>
    </location>
</feature>
<dbReference type="PRINTS" id="PR01415">
    <property type="entry name" value="ANKYRIN"/>
</dbReference>
<evidence type="ECO:0000256" key="1">
    <source>
        <dbReference type="ARBA" id="ARBA00022737"/>
    </source>
</evidence>
<organism evidence="4 5">
    <name type="scientific">Multifurca ochricompacta</name>
    <dbReference type="NCBI Taxonomy" id="376703"/>
    <lineage>
        <taxon>Eukaryota</taxon>
        <taxon>Fungi</taxon>
        <taxon>Dikarya</taxon>
        <taxon>Basidiomycota</taxon>
        <taxon>Agaricomycotina</taxon>
        <taxon>Agaricomycetes</taxon>
        <taxon>Russulales</taxon>
        <taxon>Russulaceae</taxon>
        <taxon>Multifurca</taxon>
    </lineage>
</organism>
<reference evidence="4" key="1">
    <citation type="journal article" date="2022" name="New Phytol.">
        <title>Evolutionary transition to the ectomycorrhizal habit in the genomes of a hyperdiverse lineage of mushroom-forming fungi.</title>
        <authorList>
            <person name="Looney B."/>
            <person name="Miyauchi S."/>
            <person name="Morin E."/>
            <person name="Drula E."/>
            <person name="Courty P.E."/>
            <person name="Kohler A."/>
            <person name="Kuo A."/>
            <person name="LaButti K."/>
            <person name="Pangilinan J."/>
            <person name="Lipzen A."/>
            <person name="Riley R."/>
            <person name="Andreopoulos W."/>
            <person name="He G."/>
            <person name="Johnson J."/>
            <person name="Nolan M."/>
            <person name="Tritt A."/>
            <person name="Barry K.W."/>
            <person name="Grigoriev I.V."/>
            <person name="Nagy L.G."/>
            <person name="Hibbett D."/>
            <person name="Henrissat B."/>
            <person name="Matheny P.B."/>
            <person name="Labbe J."/>
            <person name="Martin F.M."/>
        </authorList>
    </citation>
    <scope>NUCLEOTIDE SEQUENCE</scope>
    <source>
        <strain evidence="4">BPL690</strain>
    </source>
</reference>
<keyword evidence="5" id="KW-1185">Reference proteome</keyword>
<dbReference type="PANTHER" id="PTHR24198:SF165">
    <property type="entry name" value="ANKYRIN REPEAT-CONTAINING PROTEIN-RELATED"/>
    <property type="match status" value="1"/>
</dbReference>
<evidence type="ECO:0000256" key="2">
    <source>
        <dbReference type="ARBA" id="ARBA00023043"/>
    </source>
</evidence>
<gene>
    <name evidence="4" type="ORF">B0F90DRAFT_1846122</name>
</gene>
<dbReference type="Gene3D" id="1.25.40.20">
    <property type="entry name" value="Ankyrin repeat-containing domain"/>
    <property type="match status" value="1"/>
</dbReference>
<dbReference type="AlphaFoldDB" id="A0AAD4QHJ4"/>
<dbReference type="PANTHER" id="PTHR24198">
    <property type="entry name" value="ANKYRIN REPEAT AND PROTEIN KINASE DOMAIN-CONTAINING PROTEIN"/>
    <property type="match status" value="1"/>
</dbReference>
<dbReference type="SMART" id="SM00248">
    <property type="entry name" value="ANK"/>
    <property type="match status" value="4"/>
</dbReference>
<keyword evidence="1" id="KW-0677">Repeat</keyword>
<name>A0AAD4QHJ4_9AGAM</name>
<dbReference type="PROSITE" id="PS50088">
    <property type="entry name" value="ANK_REPEAT"/>
    <property type="match status" value="2"/>
</dbReference>
<dbReference type="PROSITE" id="PS50297">
    <property type="entry name" value="ANK_REP_REGION"/>
    <property type="match status" value="2"/>
</dbReference>
<protein>
    <submittedName>
        <fullName evidence="4">Ankyrin repeat-containing domain protein</fullName>
    </submittedName>
</protein>
<feature type="repeat" description="ANK" evidence="3">
    <location>
        <begin position="124"/>
        <end position="156"/>
    </location>
</feature>
<evidence type="ECO:0000256" key="3">
    <source>
        <dbReference type="PROSITE-ProRule" id="PRU00023"/>
    </source>
</evidence>
<evidence type="ECO:0000313" key="4">
    <source>
        <dbReference type="EMBL" id="KAI0291082.1"/>
    </source>
</evidence>
<sequence>MLLAQACLTTLLQLDEDIHKDRLGKFPLAFYAAQYWVEHAKSENISPQIRYDIEQLFDATKPHFRAWIWIYDIDRGKELSAKDLNERPLEPEQGLYYAALCGLRGLAEHLISISPQDIHLKGGQRGTPLHAASYCGHAKLIHLLIAHGVDANVQSESRWTPLHDASSMGHLEAVDLLLQHNADLNAKDGSSWTPLHFAAAGGHLKLCNCSLSAEPTYTH</sequence>
<keyword evidence="2 3" id="KW-0040">ANK repeat</keyword>